<comment type="subcellular location">
    <subcellularLocation>
        <location evidence="1">Cell membrane</location>
        <topology evidence="1">Single-pass membrane protein</topology>
    </subcellularLocation>
</comment>
<dbReference type="RefSeq" id="WP_244708950.1">
    <property type="nucleotide sequence ID" value="NZ_CP095073.1"/>
</dbReference>
<evidence type="ECO:0000256" key="1">
    <source>
        <dbReference type="ARBA" id="ARBA00004162"/>
    </source>
</evidence>
<dbReference type="EMBL" id="CP095073">
    <property type="protein sequence ID" value="UOQ43591.1"/>
    <property type="molecule type" value="Genomic_DNA"/>
</dbReference>
<evidence type="ECO:0000313" key="9">
    <source>
        <dbReference type="EMBL" id="UOQ43591.1"/>
    </source>
</evidence>
<evidence type="ECO:0000313" key="10">
    <source>
        <dbReference type="Proteomes" id="UP000831787"/>
    </source>
</evidence>
<reference evidence="9 10" key="1">
    <citation type="submission" date="2022-04" db="EMBL/GenBank/DDBJ databases">
        <title>Halobacillus sp. isolated from saltern.</title>
        <authorList>
            <person name="Won M."/>
            <person name="Lee C.-M."/>
            <person name="Woen H.-Y."/>
            <person name="Kwon S.-W."/>
        </authorList>
    </citation>
    <scope>NUCLEOTIDE SEQUENCE [LARGE SCALE GENOMIC DNA]</scope>
    <source>
        <strain evidence="9 10">SSBR10-3</strain>
    </source>
</reference>
<evidence type="ECO:0000256" key="4">
    <source>
        <dbReference type="ARBA" id="ARBA00022989"/>
    </source>
</evidence>
<keyword evidence="5 7" id="KW-0472">Membrane</keyword>
<proteinExistence type="predicted"/>
<feature type="domain" description="RsgI N-terminal anti-sigma" evidence="8">
    <location>
        <begin position="2"/>
        <end position="48"/>
    </location>
</feature>
<name>A0ABY4EHI3_9BACI</name>
<sequence length="371" mass="42546">MRKGIVMEQSKYFTIVMTNDGAFYKAKPIRAEVGMEVHFLPLVEPQQQRKWTFLLGDRHMKVIAIALVLLIAFLPVYLWYGSNKAYAYVNIDINPSVELKVNDHMKVIDIQTLNSDAEDLVSHLKNWKKRSASEVALEMIQLSKKYGYMNSKQEVLIGISYLQSEHKQDFKSEIETYLSTQSNAMTIAAYDVPDKVRKQAQKERASVNEVMARTIEEGTKAVANKSVSQTVEIEDDDKAIIQSFYHKDHDSKKNEAEDQTNPPATPVEKPEIVSGKENEEKPQIENQSFNPDKQKEEKLKAPKSDQGPKAEKDSSLQKKHKQSPNTHKNERNHGHSKSKSHAPLRDEKAPMKRQNHKTNRQGPHHFNNHHK</sequence>
<protein>
    <submittedName>
        <fullName evidence="9">Anti-sigma factor domain-containing protein</fullName>
    </submittedName>
</protein>
<evidence type="ECO:0000256" key="5">
    <source>
        <dbReference type="ARBA" id="ARBA00023136"/>
    </source>
</evidence>
<gene>
    <name evidence="9" type="ORF">MUN89_17000</name>
</gene>
<feature type="compositionally biased region" description="Basic residues" evidence="6">
    <location>
        <begin position="351"/>
        <end position="371"/>
    </location>
</feature>
<feature type="compositionally biased region" description="Basic and acidic residues" evidence="6">
    <location>
        <begin position="268"/>
        <end position="283"/>
    </location>
</feature>
<keyword evidence="4 7" id="KW-1133">Transmembrane helix</keyword>
<evidence type="ECO:0000259" key="8">
    <source>
        <dbReference type="PROSITE" id="PS51849"/>
    </source>
</evidence>
<dbReference type="InterPro" id="IPR055431">
    <property type="entry name" value="RsgI_M"/>
</dbReference>
<dbReference type="Pfam" id="PF12791">
    <property type="entry name" value="RsgI_N"/>
    <property type="match status" value="1"/>
</dbReference>
<feature type="transmembrane region" description="Helical" evidence="7">
    <location>
        <begin position="62"/>
        <end position="80"/>
    </location>
</feature>
<feature type="region of interest" description="Disordered" evidence="6">
    <location>
        <begin position="247"/>
        <end position="371"/>
    </location>
</feature>
<evidence type="ECO:0000256" key="2">
    <source>
        <dbReference type="ARBA" id="ARBA00022475"/>
    </source>
</evidence>
<accession>A0ABY4EHI3</accession>
<feature type="compositionally biased region" description="Basic and acidic residues" evidence="6">
    <location>
        <begin position="292"/>
        <end position="316"/>
    </location>
</feature>
<evidence type="ECO:0000256" key="7">
    <source>
        <dbReference type="SAM" id="Phobius"/>
    </source>
</evidence>
<keyword evidence="3 7" id="KW-0812">Transmembrane</keyword>
<dbReference type="InterPro" id="IPR024449">
    <property type="entry name" value="Anti-sigma_RsgI_N"/>
</dbReference>
<keyword evidence="10" id="KW-1185">Reference proteome</keyword>
<dbReference type="Proteomes" id="UP000831787">
    <property type="component" value="Chromosome"/>
</dbReference>
<organism evidence="9 10">
    <name type="scientific">Halobacillus salinarum</name>
    <dbReference type="NCBI Taxonomy" id="2932257"/>
    <lineage>
        <taxon>Bacteria</taxon>
        <taxon>Bacillati</taxon>
        <taxon>Bacillota</taxon>
        <taxon>Bacilli</taxon>
        <taxon>Bacillales</taxon>
        <taxon>Bacillaceae</taxon>
        <taxon>Halobacillus</taxon>
    </lineage>
</organism>
<evidence type="ECO:0000256" key="3">
    <source>
        <dbReference type="ARBA" id="ARBA00022692"/>
    </source>
</evidence>
<feature type="compositionally biased region" description="Basic and acidic residues" evidence="6">
    <location>
        <begin position="247"/>
        <end position="256"/>
    </location>
</feature>
<keyword evidence="2" id="KW-1003">Cell membrane</keyword>
<dbReference type="PROSITE" id="PS51849">
    <property type="entry name" value="RSGI_N"/>
    <property type="match status" value="1"/>
</dbReference>
<dbReference type="Pfam" id="PF23750">
    <property type="entry name" value="RsgI_M"/>
    <property type="match status" value="1"/>
</dbReference>
<evidence type="ECO:0000256" key="6">
    <source>
        <dbReference type="SAM" id="MobiDB-lite"/>
    </source>
</evidence>